<name>A0A1V8TKI0_9PEZI</name>
<evidence type="ECO:0008006" key="4">
    <source>
        <dbReference type="Google" id="ProtNLM"/>
    </source>
</evidence>
<dbReference type="InParanoid" id="A0A1V8TKI0"/>
<dbReference type="STRING" id="1507870.A0A1V8TKI0"/>
<sequence>MPDSNPINDTQRPSDASPRISEPLFPITTSSLDKFIAYEYDAATDSHSLIATRHLEPNTHIAYITTHTPEPTPLYSTVQTSRTTHIELNSPLLYLNHSCNPTASIHIFSPDPQTGTYPSSLPVRFTPGLNAPATVKSGERGIAGQVRVGEREVKKGEGVTFFYPCTEWSMGRGFQCACGEEGCLGRIEGAKGLSRTQMAGKGQVADWIVDMMQERDGEAGRK</sequence>
<gene>
    <name evidence="2" type="ORF">B0A48_03541</name>
</gene>
<dbReference type="PANTHER" id="PTHR12350">
    <property type="entry name" value="HISTONE-LYSINE N-METHYLTRANSFERASE-RELATED"/>
    <property type="match status" value="1"/>
</dbReference>
<evidence type="ECO:0000313" key="2">
    <source>
        <dbReference type="EMBL" id="OQO11814.1"/>
    </source>
</evidence>
<dbReference type="Gene3D" id="2.170.270.10">
    <property type="entry name" value="SET domain"/>
    <property type="match status" value="1"/>
</dbReference>
<proteinExistence type="predicted"/>
<dbReference type="AlphaFoldDB" id="A0A1V8TKI0"/>
<feature type="compositionally biased region" description="Polar residues" evidence="1">
    <location>
        <begin position="1"/>
        <end position="14"/>
    </location>
</feature>
<evidence type="ECO:0000313" key="3">
    <source>
        <dbReference type="Proteomes" id="UP000192596"/>
    </source>
</evidence>
<dbReference type="PANTHER" id="PTHR12350:SF19">
    <property type="entry name" value="SET DOMAIN-CONTAINING PROTEIN"/>
    <property type="match status" value="1"/>
</dbReference>
<dbReference type="SUPFAM" id="SSF82199">
    <property type="entry name" value="SET domain"/>
    <property type="match status" value="1"/>
</dbReference>
<dbReference type="EMBL" id="NAJO01000006">
    <property type="protein sequence ID" value="OQO11814.1"/>
    <property type="molecule type" value="Genomic_DNA"/>
</dbReference>
<dbReference type="Proteomes" id="UP000192596">
    <property type="component" value="Unassembled WGS sequence"/>
</dbReference>
<reference evidence="3" key="1">
    <citation type="submission" date="2017-03" db="EMBL/GenBank/DDBJ databases">
        <title>Genomes of endolithic fungi from Antarctica.</title>
        <authorList>
            <person name="Coleine C."/>
            <person name="Masonjones S."/>
            <person name="Stajich J.E."/>
        </authorList>
    </citation>
    <scope>NUCLEOTIDE SEQUENCE [LARGE SCALE GENOMIC DNA]</scope>
    <source>
        <strain evidence="3">CCFEE 5527</strain>
    </source>
</reference>
<organism evidence="2 3">
    <name type="scientific">Cryoendolithus antarcticus</name>
    <dbReference type="NCBI Taxonomy" id="1507870"/>
    <lineage>
        <taxon>Eukaryota</taxon>
        <taxon>Fungi</taxon>
        <taxon>Dikarya</taxon>
        <taxon>Ascomycota</taxon>
        <taxon>Pezizomycotina</taxon>
        <taxon>Dothideomycetes</taxon>
        <taxon>Dothideomycetidae</taxon>
        <taxon>Cladosporiales</taxon>
        <taxon>Cladosporiaceae</taxon>
        <taxon>Cryoendolithus</taxon>
    </lineage>
</organism>
<dbReference type="InterPro" id="IPR053201">
    <property type="entry name" value="Flavunoidine_N-MTase"/>
</dbReference>
<dbReference type="OrthoDB" id="5984008at2759"/>
<protein>
    <recommendedName>
        <fullName evidence="4">Post-SET domain-containing protein</fullName>
    </recommendedName>
</protein>
<evidence type="ECO:0000256" key="1">
    <source>
        <dbReference type="SAM" id="MobiDB-lite"/>
    </source>
</evidence>
<feature type="region of interest" description="Disordered" evidence="1">
    <location>
        <begin position="1"/>
        <end position="23"/>
    </location>
</feature>
<accession>A0A1V8TKI0</accession>
<dbReference type="InterPro" id="IPR046341">
    <property type="entry name" value="SET_dom_sf"/>
</dbReference>
<keyword evidence="3" id="KW-1185">Reference proteome</keyword>
<comment type="caution">
    <text evidence="2">The sequence shown here is derived from an EMBL/GenBank/DDBJ whole genome shotgun (WGS) entry which is preliminary data.</text>
</comment>